<dbReference type="OrthoDB" id="9800231at2"/>
<dbReference type="RefSeq" id="WP_069096043.1">
    <property type="nucleotide sequence ID" value="NZ_MASI01000009.1"/>
</dbReference>
<comment type="caution">
    <text evidence="2">The sequence shown here is derived from an EMBL/GenBank/DDBJ whole genome shotgun (WGS) entry which is preliminary data.</text>
</comment>
<dbReference type="SUPFAM" id="SSF53335">
    <property type="entry name" value="S-adenosyl-L-methionine-dependent methyltransferases"/>
    <property type="match status" value="1"/>
</dbReference>
<reference evidence="2 3" key="1">
    <citation type="submission" date="2016-07" db="EMBL/GenBank/DDBJ databases">
        <title>Draft genome sequence of Methyloligella halotolerans C2T (VKM B-2706T=CCUG 61687T=DSM 25045T), a halotolerant polyhydroxybutyrate accumulating methylotroph.</title>
        <authorList>
            <person name="Vasilenko O.V."/>
            <person name="Doronina N.V."/>
            <person name="Poroshina M.N."/>
            <person name="Tarlachkov S.V."/>
            <person name="Trotsenko Y.A."/>
        </authorList>
    </citation>
    <scope>NUCLEOTIDE SEQUENCE [LARGE SCALE GENOMIC DNA]</scope>
    <source>
        <strain evidence="2 3">VKM B-2706</strain>
    </source>
</reference>
<dbReference type="Pfam" id="PF08241">
    <property type="entry name" value="Methyltransf_11"/>
    <property type="match status" value="1"/>
</dbReference>
<feature type="domain" description="Methyltransferase type 11" evidence="1">
    <location>
        <begin position="82"/>
        <end position="129"/>
    </location>
</feature>
<name>A0A1E2RVU9_9HYPH</name>
<dbReference type="EMBL" id="MASI01000009">
    <property type="protein sequence ID" value="ODA66255.1"/>
    <property type="molecule type" value="Genomic_DNA"/>
</dbReference>
<gene>
    <name evidence="2" type="ORF">A7A08_02902</name>
</gene>
<dbReference type="Gene3D" id="3.40.50.150">
    <property type="entry name" value="Vaccinia Virus protein VP39"/>
    <property type="match status" value="1"/>
</dbReference>
<evidence type="ECO:0000313" key="3">
    <source>
        <dbReference type="Proteomes" id="UP000095087"/>
    </source>
</evidence>
<dbReference type="GO" id="GO:0008757">
    <property type="term" value="F:S-adenosylmethionine-dependent methyltransferase activity"/>
    <property type="evidence" value="ECO:0007669"/>
    <property type="project" value="InterPro"/>
</dbReference>
<keyword evidence="3" id="KW-1185">Reference proteome</keyword>
<evidence type="ECO:0000313" key="2">
    <source>
        <dbReference type="EMBL" id="ODA66255.1"/>
    </source>
</evidence>
<dbReference type="STRING" id="1177755.A7A08_02902"/>
<dbReference type="PATRIC" id="fig|1177755.3.peg.2925"/>
<evidence type="ECO:0000259" key="1">
    <source>
        <dbReference type="Pfam" id="PF08241"/>
    </source>
</evidence>
<dbReference type="InterPro" id="IPR013216">
    <property type="entry name" value="Methyltransf_11"/>
</dbReference>
<protein>
    <recommendedName>
        <fullName evidence="1">Methyltransferase type 11 domain-containing protein</fullName>
    </recommendedName>
</protein>
<sequence>MHLDVVDLKEFYTSPLGHVVRRLLGARLRARWTDLDGLDLFGLGYATPYLGAFKDEARTLAALMPAEQGVISWPNPGPRRSVLVEEAELPLLDGAADRLLLVHLVEGTDDLRSLLREVWRVLAPQGRVLVIVPNRRGLWARVETTPFGSGRPYSRSQLSRLLRDASFVPEHWQHALYMPPFNYRFLLKWSLFWERLGLVLWPAFSGVIMVEASKQVYGAVPSKAKRKRAGRFAPVPAGAVAPFQREKASGKS</sequence>
<proteinExistence type="predicted"/>
<dbReference type="InterPro" id="IPR029063">
    <property type="entry name" value="SAM-dependent_MTases_sf"/>
</dbReference>
<accession>A0A1E2RVU9</accession>
<organism evidence="2 3">
    <name type="scientific">Methyloligella halotolerans</name>
    <dbReference type="NCBI Taxonomy" id="1177755"/>
    <lineage>
        <taxon>Bacteria</taxon>
        <taxon>Pseudomonadati</taxon>
        <taxon>Pseudomonadota</taxon>
        <taxon>Alphaproteobacteria</taxon>
        <taxon>Hyphomicrobiales</taxon>
        <taxon>Hyphomicrobiaceae</taxon>
        <taxon>Methyloligella</taxon>
    </lineage>
</organism>
<dbReference type="AlphaFoldDB" id="A0A1E2RVU9"/>
<dbReference type="Proteomes" id="UP000095087">
    <property type="component" value="Unassembled WGS sequence"/>
</dbReference>